<sequence>MTRSPDVLNDSFRSSEVLNESFKTLVQRCGLHRRDFAGALASGEVNDSFMTLRAAGPARVDWSMPLGSALPSHD</sequence>
<dbReference type="EMBL" id="JADBEG010000001">
    <property type="protein sequence ID" value="MBE1501546.1"/>
    <property type="molecule type" value="Genomic_DNA"/>
</dbReference>
<protein>
    <submittedName>
        <fullName evidence="1">Uncharacterized protein</fullName>
    </submittedName>
</protein>
<proteinExistence type="predicted"/>
<gene>
    <name evidence="1" type="ORF">H4696_008646</name>
</gene>
<comment type="caution">
    <text evidence="1">The sequence shown here is derived from an EMBL/GenBank/DDBJ whole genome shotgun (WGS) entry which is preliminary data.</text>
</comment>
<reference evidence="1 2" key="1">
    <citation type="submission" date="2020-10" db="EMBL/GenBank/DDBJ databases">
        <title>Sequencing the genomes of 1000 actinobacteria strains.</title>
        <authorList>
            <person name="Klenk H.-P."/>
        </authorList>
    </citation>
    <scope>NUCLEOTIDE SEQUENCE [LARGE SCALE GENOMIC DNA]</scope>
    <source>
        <strain evidence="1 2">DSM 44653</strain>
    </source>
</reference>
<accession>A0ABR9IEG2</accession>
<evidence type="ECO:0000313" key="2">
    <source>
        <dbReference type="Proteomes" id="UP000631670"/>
    </source>
</evidence>
<keyword evidence="2" id="KW-1185">Reference proteome</keyword>
<dbReference type="RefSeq" id="WP_143265313.1">
    <property type="nucleotide sequence ID" value="NZ_JADBEG010000001.1"/>
</dbReference>
<dbReference type="Proteomes" id="UP000631670">
    <property type="component" value="Unassembled WGS sequence"/>
</dbReference>
<organism evidence="1 2">
    <name type="scientific">Amycolatopsis lexingtonensis</name>
    <dbReference type="NCBI Taxonomy" id="218822"/>
    <lineage>
        <taxon>Bacteria</taxon>
        <taxon>Bacillati</taxon>
        <taxon>Actinomycetota</taxon>
        <taxon>Actinomycetes</taxon>
        <taxon>Pseudonocardiales</taxon>
        <taxon>Pseudonocardiaceae</taxon>
        <taxon>Amycolatopsis</taxon>
    </lineage>
</organism>
<name>A0ABR9IEG2_9PSEU</name>
<evidence type="ECO:0000313" key="1">
    <source>
        <dbReference type="EMBL" id="MBE1501546.1"/>
    </source>
</evidence>